<dbReference type="Proteomes" id="UP001234202">
    <property type="component" value="Unassembled WGS sequence"/>
</dbReference>
<dbReference type="EMBL" id="JASBWV010000002">
    <property type="protein sequence ID" value="KAJ9127604.1"/>
    <property type="molecule type" value="Genomic_DNA"/>
</dbReference>
<keyword evidence="2" id="KW-1185">Reference proteome</keyword>
<accession>A0ACC2XW93</accession>
<reference evidence="1" key="1">
    <citation type="submission" date="2023-04" db="EMBL/GenBank/DDBJ databases">
        <title>Draft Genome sequencing of Naganishia species isolated from polar environments using Oxford Nanopore Technology.</title>
        <authorList>
            <person name="Leo P."/>
            <person name="Venkateswaran K."/>
        </authorList>
    </citation>
    <scope>NUCLEOTIDE SEQUENCE</scope>
    <source>
        <strain evidence="1">DBVPG 5303</strain>
    </source>
</reference>
<name>A0ACC2XW93_9TREE</name>
<protein>
    <submittedName>
        <fullName evidence="1">Uncharacterized protein</fullName>
    </submittedName>
</protein>
<evidence type="ECO:0000313" key="2">
    <source>
        <dbReference type="Proteomes" id="UP001234202"/>
    </source>
</evidence>
<gene>
    <name evidence="1" type="ORF">QFC24_001014</name>
</gene>
<sequence length="131" mass="14280">MSTTTGSTGRLTPPTSSSTSREVTPESLPPSSPPAIPSSDDSSDEISNATVTRFVPIPHVAVPSDRFDASHALEVLRWLADRPIEERQEIQGKLWRDFDMEHCPACRSEYLSDSPLVEGAPEPFFLQNGGV</sequence>
<comment type="caution">
    <text evidence="1">The sequence shown here is derived from an EMBL/GenBank/DDBJ whole genome shotgun (WGS) entry which is preliminary data.</text>
</comment>
<proteinExistence type="predicted"/>
<organism evidence="1 2">
    <name type="scientific">Naganishia onofrii</name>
    <dbReference type="NCBI Taxonomy" id="1851511"/>
    <lineage>
        <taxon>Eukaryota</taxon>
        <taxon>Fungi</taxon>
        <taxon>Dikarya</taxon>
        <taxon>Basidiomycota</taxon>
        <taxon>Agaricomycotina</taxon>
        <taxon>Tremellomycetes</taxon>
        <taxon>Filobasidiales</taxon>
        <taxon>Filobasidiaceae</taxon>
        <taxon>Naganishia</taxon>
    </lineage>
</organism>
<evidence type="ECO:0000313" key="1">
    <source>
        <dbReference type="EMBL" id="KAJ9127604.1"/>
    </source>
</evidence>